<proteinExistence type="predicted"/>
<evidence type="ECO:0000313" key="3">
    <source>
        <dbReference type="Proteomes" id="UP000189940"/>
    </source>
</evidence>
<name>A0A1V4I113_NITVU</name>
<sequence>MARHDGETNDRNQKTKEELDKELDRALKESFPGSDPLSVTQPAPEKPAEEKPAKDQMDRRH</sequence>
<comment type="caution">
    <text evidence="2">The sequence shown here is derived from an EMBL/GenBank/DDBJ whole genome shotgun (WGS) entry which is preliminary data.</text>
</comment>
<reference evidence="2 3" key="1">
    <citation type="submission" date="2017-02" db="EMBL/GenBank/DDBJ databases">
        <title>Genome sequence of the nitrite-oxidizing bacterium Nitrobacter vulgaris strain Ab1.</title>
        <authorList>
            <person name="Mellbye B.L."/>
            <person name="Davis E.W."/>
            <person name="Spieck E."/>
            <person name="Chang J.H."/>
            <person name="Bottomley P.J."/>
            <person name="Sayavedra-Soto L.A."/>
        </authorList>
    </citation>
    <scope>NUCLEOTIDE SEQUENCE [LARGE SCALE GENOMIC DNA]</scope>
    <source>
        <strain evidence="2 3">Ab1</strain>
    </source>
</reference>
<accession>A0A1V4I113</accession>
<gene>
    <name evidence="2" type="ORF">B2M20_04520</name>
</gene>
<organism evidence="2 3">
    <name type="scientific">Nitrobacter vulgaris</name>
    <dbReference type="NCBI Taxonomy" id="29421"/>
    <lineage>
        <taxon>Bacteria</taxon>
        <taxon>Pseudomonadati</taxon>
        <taxon>Pseudomonadota</taxon>
        <taxon>Alphaproteobacteria</taxon>
        <taxon>Hyphomicrobiales</taxon>
        <taxon>Nitrobacteraceae</taxon>
        <taxon>Nitrobacter</taxon>
    </lineage>
</organism>
<feature type="region of interest" description="Disordered" evidence="1">
    <location>
        <begin position="1"/>
        <end position="61"/>
    </location>
</feature>
<protein>
    <submittedName>
        <fullName evidence="2">Uncharacterized protein</fullName>
    </submittedName>
</protein>
<dbReference type="Proteomes" id="UP000189940">
    <property type="component" value="Unassembled WGS sequence"/>
</dbReference>
<dbReference type="AlphaFoldDB" id="A0A1V4I113"/>
<dbReference type="EMBL" id="MWPQ01000019">
    <property type="protein sequence ID" value="OPH83928.1"/>
    <property type="molecule type" value="Genomic_DNA"/>
</dbReference>
<feature type="compositionally biased region" description="Basic and acidic residues" evidence="1">
    <location>
        <begin position="1"/>
        <end position="28"/>
    </location>
</feature>
<evidence type="ECO:0000313" key="2">
    <source>
        <dbReference type="EMBL" id="OPH83928.1"/>
    </source>
</evidence>
<feature type="compositionally biased region" description="Basic and acidic residues" evidence="1">
    <location>
        <begin position="46"/>
        <end position="61"/>
    </location>
</feature>
<dbReference type="OrthoDB" id="8265684at2"/>
<evidence type="ECO:0000256" key="1">
    <source>
        <dbReference type="SAM" id="MobiDB-lite"/>
    </source>
</evidence>
<dbReference type="RefSeq" id="WP_079445888.1">
    <property type="nucleotide sequence ID" value="NZ_MWPQ01000019.1"/>
</dbReference>
<keyword evidence="3" id="KW-1185">Reference proteome</keyword>
<dbReference type="STRING" id="29421.B2M20_04520"/>